<sequence length="306" mass="32963">RLRGVPPVLRLRGVWVSAAEGPGAGLGAAPRALQSGPKPGGGAFAMPGMVLFGRRWAIASDDLVFPGFFELFLRVLWWIAILTLYLMHRGKLNCAGGVLLSSYLLVLIILLAVVICILSAIVCVSMKGTICSPGPRKSMSKLLYIRLALFLPEMVWATLGATWVADGGECDKTVVNGIIATVIISWIIIASTVVIIIIVFDPLGGKMAPYSSAGPGHLDSHESSQLFTGLRTAATSVWETRIKLLCCCVGKDDHTRVAFSSTAELFSTYFSVSRRGVVWSPFCLSQCCLCKDEYSTFQAIPPVHIN</sequence>
<feature type="non-terminal residue" evidence="5">
    <location>
        <position position="1"/>
    </location>
</feature>
<keyword evidence="4" id="KW-0812">Transmembrane</keyword>
<dbReference type="InterPro" id="IPR052214">
    <property type="entry name" value="DAG_Lipase-Related"/>
</dbReference>
<dbReference type="OrthoDB" id="438440at2759"/>
<keyword evidence="2" id="KW-0442">Lipid degradation</keyword>
<feature type="transmembrane region" description="Helical" evidence="4">
    <location>
        <begin position="98"/>
        <end position="122"/>
    </location>
</feature>
<dbReference type="PANTHER" id="PTHR45792">
    <property type="entry name" value="DIACYLGLYCEROL LIPASE HOMOLOG-RELATED"/>
    <property type="match status" value="1"/>
</dbReference>
<keyword evidence="3" id="KW-0443">Lipid metabolism</keyword>
<evidence type="ECO:0000313" key="5">
    <source>
        <dbReference type="EMBL" id="KAG8523771.1"/>
    </source>
</evidence>
<keyword evidence="6" id="KW-1185">Reference proteome</keyword>
<keyword evidence="1" id="KW-0378">Hydrolase</keyword>
<dbReference type="GO" id="GO:0022008">
    <property type="term" value="P:neurogenesis"/>
    <property type="evidence" value="ECO:0007669"/>
    <property type="project" value="TreeGrafter"/>
</dbReference>
<gene>
    <name evidence="5" type="ORF">J0S82_016621</name>
</gene>
<proteinExistence type="predicted"/>
<feature type="transmembrane region" description="Helical" evidence="4">
    <location>
        <begin position="143"/>
        <end position="165"/>
    </location>
</feature>
<dbReference type="EMBL" id="JAGFMF010011401">
    <property type="protein sequence ID" value="KAG8523771.1"/>
    <property type="molecule type" value="Genomic_DNA"/>
</dbReference>
<reference evidence="5" key="1">
    <citation type="journal article" date="2021" name="Evol. Appl.">
        <title>The genome of the Pyrenean desman and the effects of bottlenecks and inbreeding on the genomic landscape of an endangered species.</title>
        <authorList>
            <person name="Escoda L."/>
            <person name="Castresana J."/>
        </authorList>
    </citation>
    <scope>NUCLEOTIDE SEQUENCE</scope>
    <source>
        <strain evidence="5">IBE-C5619</strain>
    </source>
</reference>
<keyword evidence="4" id="KW-0472">Membrane</keyword>
<dbReference type="Proteomes" id="UP000700334">
    <property type="component" value="Unassembled WGS sequence"/>
</dbReference>
<evidence type="ECO:0000256" key="4">
    <source>
        <dbReference type="SAM" id="Phobius"/>
    </source>
</evidence>
<dbReference type="PANTHER" id="PTHR45792:SF2">
    <property type="entry name" value="DIACYLGLYCEROL LIPASE-BETA"/>
    <property type="match status" value="1"/>
</dbReference>
<evidence type="ECO:0000256" key="3">
    <source>
        <dbReference type="ARBA" id="ARBA00023098"/>
    </source>
</evidence>
<dbReference type="GO" id="GO:0005737">
    <property type="term" value="C:cytoplasm"/>
    <property type="evidence" value="ECO:0007669"/>
    <property type="project" value="TreeGrafter"/>
</dbReference>
<protein>
    <submittedName>
        <fullName evidence="5">Sn1-specific diacylglycerol lipase beta</fullName>
    </submittedName>
</protein>
<keyword evidence="4" id="KW-1133">Transmembrane helix</keyword>
<dbReference type="GO" id="GO:0019369">
    <property type="term" value="P:arachidonate metabolic process"/>
    <property type="evidence" value="ECO:0007669"/>
    <property type="project" value="TreeGrafter"/>
</dbReference>
<dbReference type="GO" id="GO:0046340">
    <property type="term" value="P:diacylglycerol catabolic process"/>
    <property type="evidence" value="ECO:0007669"/>
    <property type="project" value="TreeGrafter"/>
</dbReference>
<dbReference type="GO" id="GO:0005886">
    <property type="term" value="C:plasma membrane"/>
    <property type="evidence" value="ECO:0007669"/>
    <property type="project" value="TreeGrafter"/>
</dbReference>
<accession>A0A8J6ARR7</accession>
<dbReference type="GO" id="GO:0004806">
    <property type="term" value="F:triacylglycerol lipase activity"/>
    <property type="evidence" value="ECO:0007669"/>
    <property type="project" value="TreeGrafter"/>
</dbReference>
<dbReference type="AlphaFoldDB" id="A0A8J6ARR7"/>
<feature type="transmembrane region" description="Helical" evidence="4">
    <location>
        <begin position="177"/>
        <end position="200"/>
    </location>
</feature>
<evidence type="ECO:0000256" key="2">
    <source>
        <dbReference type="ARBA" id="ARBA00022963"/>
    </source>
</evidence>
<organism evidence="5 6">
    <name type="scientific">Galemys pyrenaicus</name>
    <name type="common">Iberian desman</name>
    <name type="synonym">Pyrenean desman</name>
    <dbReference type="NCBI Taxonomy" id="202257"/>
    <lineage>
        <taxon>Eukaryota</taxon>
        <taxon>Metazoa</taxon>
        <taxon>Chordata</taxon>
        <taxon>Craniata</taxon>
        <taxon>Vertebrata</taxon>
        <taxon>Euteleostomi</taxon>
        <taxon>Mammalia</taxon>
        <taxon>Eutheria</taxon>
        <taxon>Laurasiatheria</taxon>
        <taxon>Eulipotyphla</taxon>
        <taxon>Talpidae</taxon>
        <taxon>Galemys</taxon>
    </lineage>
</organism>
<comment type="caution">
    <text evidence="5">The sequence shown here is derived from an EMBL/GenBank/DDBJ whole genome shotgun (WGS) entry which is preliminary data.</text>
</comment>
<feature type="transmembrane region" description="Helical" evidence="4">
    <location>
        <begin position="63"/>
        <end position="86"/>
    </location>
</feature>
<evidence type="ECO:0000313" key="6">
    <source>
        <dbReference type="Proteomes" id="UP000700334"/>
    </source>
</evidence>
<evidence type="ECO:0000256" key="1">
    <source>
        <dbReference type="ARBA" id="ARBA00022801"/>
    </source>
</evidence>
<name>A0A8J6ARR7_GALPY</name>